<gene>
    <name evidence="1" type="ORF">GFK26_18355</name>
</gene>
<dbReference type="AlphaFoldDB" id="A0A5Q0M4N8"/>
<dbReference type="EMBL" id="CP045644">
    <property type="protein sequence ID" value="QFZ84591.1"/>
    <property type="molecule type" value="Genomic_DNA"/>
</dbReference>
<proteinExistence type="predicted"/>
<reference evidence="1 2" key="1">
    <citation type="submission" date="2019-10" db="EMBL/GenBank/DDBJ databases">
        <title>Complete genome sequence of Variovorax paradoxus 5C-2.</title>
        <authorList>
            <person name="Gogoleva N.E."/>
            <person name="Balkin A.S."/>
        </authorList>
    </citation>
    <scope>NUCLEOTIDE SEQUENCE [LARGE SCALE GENOMIC DNA]</scope>
    <source>
        <strain evidence="1 2">5C-2</strain>
    </source>
</reference>
<evidence type="ECO:0000313" key="1">
    <source>
        <dbReference type="EMBL" id="QFZ84591.1"/>
    </source>
</evidence>
<dbReference type="Proteomes" id="UP000326780">
    <property type="component" value="Chromosome"/>
</dbReference>
<sequence length="231" mass="26214">MIEVVFNYDHDEEHGVDGWIPEAQPDFNANINAFGVAHDVLDHHDLRDGSHEGEMRAFGAMLCSRGETGHMANQDMLNRQPGWLMGSALASILSEKWDSGQLDVVIPNAGQRLLGEEAEAILDETVRTAIKSLRQESQCEEDEEDDFESFVVACQEALPRYMRIGYRQVQRRFRADGFGVAALFDEIVNDKRIAAHYEPEERARLVIKIEPRSLRLDIDVQLYEDPYAHGT</sequence>
<accession>A0A5Q0M4N8</accession>
<dbReference type="RefSeq" id="WP_153283209.1">
    <property type="nucleotide sequence ID" value="NZ_CP045644.1"/>
</dbReference>
<name>A0A5Q0M4N8_VARPD</name>
<evidence type="ECO:0000313" key="2">
    <source>
        <dbReference type="Proteomes" id="UP000326780"/>
    </source>
</evidence>
<protein>
    <submittedName>
        <fullName evidence="1">Uncharacterized protein</fullName>
    </submittedName>
</protein>
<organism evidence="1 2">
    <name type="scientific">Variovorax paradoxus</name>
    <dbReference type="NCBI Taxonomy" id="34073"/>
    <lineage>
        <taxon>Bacteria</taxon>
        <taxon>Pseudomonadati</taxon>
        <taxon>Pseudomonadota</taxon>
        <taxon>Betaproteobacteria</taxon>
        <taxon>Burkholderiales</taxon>
        <taxon>Comamonadaceae</taxon>
        <taxon>Variovorax</taxon>
    </lineage>
</organism>